<evidence type="ECO:0000256" key="1">
    <source>
        <dbReference type="SAM" id="Phobius"/>
    </source>
</evidence>
<gene>
    <name evidence="3" type="ORF">JMJ54_05345</name>
</gene>
<protein>
    <submittedName>
        <fullName evidence="3">DUF3592 domain-containing protein</fullName>
    </submittedName>
</protein>
<dbReference type="RefSeq" id="WP_203536932.1">
    <property type="nucleotide sequence ID" value="NZ_JAESND010000002.1"/>
</dbReference>
<sequence>MTAFKYGFLITGLLLLLGCGMLLARQQYFHETASRAEGVVVDLYETYSDRRDAPSYKPVVRYLDSDGNEFEFTTTVATRPSAYDVGERVSVLYRPGQPDSATLDNGLEQGTGLAILAFFGIACSGIGGVLIWATAREKQRQTVLEQNGKRIQASYLRTDVLKASDADDEDAFRIVVQWRDPASKERILFLSPRLRNDPSHHLKNGQSITVLVDLNKLDNYQIDLLFLTQSP</sequence>
<organism evidence="3 4">
    <name type="scientific">Jeongeupia naejangsanensis</name>
    <dbReference type="NCBI Taxonomy" id="613195"/>
    <lineage>
        <taxon>Bacteria</taxon>
        <taxon>Pseudomonadati</taxon>
        <taxon>Pseudomonadota</taxon>
        <taxon>Betaproteobacteria</taxon>
        <taxon>Neisseriales</taxon>
        <taxon>Chitinibacteraceae</taxon>
        <taxon>Jeongeupia</taxon>
    </lineage>
</organism>
<reference evidence="3 4" key="1">
    <citation type="submission" date="2021-01" db="EMBL/GenBank/DDBJ databases">
        <title>Draft Genome Sequence and Polyhydroxyalkanoate Biosynthetic Potential of Jeongeupia naejangsanensis Type Strain DSM 24253.</title>
        <authorList>
            <person name="Turrini P."/>
            <person name="Artuso I."/>
            <person name="Lugli G.A."/>
            <person name="Frangipani E."/>
            <person name="Ventura M."/>
            <person name="Visca P."/>
        </authorList>
    </citation>
    <scope>NUCLEOTIDE SEQUENCE [LARGE SCALE GENOMIC DNA]</scope>
    <source>
        <strain evidence="3 4">DSM 24253</strain>
    </source>
</reference>
<evidence type="ECO:0000313" key="3">
    <source>
        <dbReference type="EMBL" id="MBM3115247.1"/>
    </source>
</evidence>
<keyword evidence="1" id="KW-1133">Transmembrane helix</keyword>
<evidence type="ECO:0000313" key="4">
    <source>
        <dbReference type="Proteomes" id="UP000809431"/>
    </source>
</evidence>
<comment type="caution">
    <text evidence="3">The sequence shown here is derived from an EMBL/GenBank/DDBJ whole genome shotgun (WGS) entry which is preliminary data.</text>
</comment>
<proteinExistence type="predicted"/>
<keyword evidence="1" id="KW-0472">Membrane</keyword>
<dbReference type="PROSITE" id="PS51257">
    <property type="entry name" value="PROKAR_LIPOPROTEIN"/>
    <property type="match status" value="1"/>
</dbReference>
<dbReference type="Pfam" id="PF12158">
    <property type="entry name" value="DUF3592"/>
    <property type="match status" value="1"/>
</dbReference>
<evidence type="ECO:0000259" key="2">
    <source>
        <dbReference type="Pfam" id="PF12158"/>
    </source>
</evidence>
<keyword evidence="1" id="KW-0812">Transmembrane</keyword>
<name>A0ABS2BI30_9NEIS</name>
<feature type="transmembrane region" description="Helical" evidence="1">
    <location>
        <begin position="113"/>
        <end position="133"/>
    </location>
</feature>
<dbReference type="EMBL" id="JAESND010000002">
    <property type="protein sequence ID" value="MBM3115247.1"/>
    <property type="molecule type" value="Genomic_DNA"/>
</dbReference>
<keyword evidence="4" id="KW-1185">Reference proteome</keyword>
<dbReference type="Proteomes" id="UP000809431">
    <property type="component" value="Unassembled WGS sequence"/>
</dbReference>
<accession>A0ABS2BI30</accession>
<feature type="domain" description="DUF3592" evidence="2">
    <location>
        <begin position="37"/>
        <end position="107"/>
    </location>
</feature>
<dbReference type="InterPro" id="IPR021994">
    <property type="entry name" value="DUF3592"/>
</dbReference>